<feature type="signal peptide" evidence="2">
    <location>
        <begin position="1"/>
        <end position="24"/>
    </location>
</feature>
<dbReference type="Gramene" id="KZM93067">
    <property type="protein sequence ID" value="KZM93067"/>
    <property type="gene ID" value="DCAR_016312"/>
</dbReference>
<dbReference type="EMBL" id="CP093347">
    <property type="protein sequence ID" value="WOG99314.1"/>
    <property type="molecule type" value="Genomic_DNA"/>
</dbReference>
<accession>A0A164XEI3</accession>
<keyword evidence="2" id="KW-0732">Signal</keyword>
<feature type="chain" id="PRO_5043422128" evidence="2">
    <location>
        <begin position="25"/>
        <end position="117"/>
    </location>
</feature>
<feature type="region of interest" description="Disordered" evidence="1">
    <location>
        <begin position="46"/>
        <end position="102"/>
    </location>
</feature>
<reference evidence="3" key="2">
    <citation type="submission" date="2022-03" db="EMBL/GenBank/DDBJ databases">
        <title>Draft title - Genomic analysis of global carrot germplasm unveils the trajectory of domestication and the origin of high carotenoid orange carrot.</title>
        <authorList>
            <person name="Iorizzo M."/>
            <person name="Ellison S."/>
            <person name="Senalik D."/>
            <person name="Macko-Podgorni A."/>
            <person name="Grzebelus D."/>
            <person name="Bostan H."/>
            <person name="Rolling W."/>
            <person name="Curaba J."/>
            <person name="Simon P."/>
        </authorList>
    </citation>
    <scope>NUCLEOTIDE SEQUENCE</scope>
    <source>
        <tissue evidence="3">Leaf</tissue>
    </source>
</reference>
<evidence type="ECO:0000313" key="3">
    <source>
        <dbReference type="EMBL" id="WOG99314.1"/>
    </source>
</evidence>
<organism evidence="3 4">
    <name type="scientific">Daucus carota subsp. sativus</name>
    <name type="common">Carrot</name>
    <dbReference type="NCBI Taxonomy" id="79200"/>
    <lineage>
        <taxon>Eukaryota</taxon>
        <taxon>Viridiplantae</taxon>
        <taxon>Streptophyta</taxon>
        <taxon>Embryophyta</taxon>
        <taxon>Tracheophyta</taxon>
        <taxon>Spermatophyta</taxon>
        <taxon>Magnoliopsida</taxon>
        <taxon>eudicotyledons</taxon>
        <taxon>Gunneridae</taxon>
        <taxon>Pentapetalae</taxon>
        <taxon>asterids</taxon>
        <taxon>campanulids</taxon>
        <taxon>Apiales</taxon>
        <taxon>Apiaceae</taxon>
        <taxon>Apioideae</taxon>
        <taxon>Scandiceae</taxon>
        <taxon>Daucinae</taxon>
        <taxon>Daucus</taxon>
        <taxon>Daucus sect. Daucus</taxon>
    </lineage>
</organism>
<reference evidence="3" key="1">
    <citation type="journal article" date="2016" name="Nat. Genet.">
        <title>A high-quality carrot genome assembly provides new insights into carotenoid accumulation and asterid genome evolution.</title>
        <authorList>
            <person name="Iorizzo M."/>
            <person name="Ellison S."/>
            <person name="Senalik D."/>
            <person name="Zeng P."/>
            <person name="Satapoomin P."/>
            <person name="Huang J."/>
            <person name="Bowman M."/>
            <person name="Iovene M."/>
            <person name="Sanseverino W."/>
            <person name="Cavagnaro P."/>
            <person name="Yildiz M."/>
            <person name="Macko-Podgorni A."/>
            <person name="Moranska E."/>
            <person name="Grzebelus E."/>
            <person name="Grzebelus D."/>
            <person name="Ashrafi H."/>
            <person name="Zheng Z."/>
            <person name="Cheng S."/>
            <person name="Spooner D."/>
            <person name="Van Deynze A."/>
            <person name="Simon P."/>
        </authorList>
    </citation>
    <scope>NUCLEOTIDE SEQUENCE</scope>
    <source>
        <tissue evidence="3">Leaf</tissue>
    </source>
</reference>
<dbReference type="AlphaFoldDB" id="A0A164XEI3"/>
<gene>
    <name evidence="3" type="ORF">DCAR_0518662</name>
</gene>
<dbReference type="Proteomes" id="UP000077755">
    <property type="component" value="Chromosome 5"/>
</dbReference>
<evidence type="ECO:0000256" key="2">
    <source>
        <dbReference type="SAM" id="SignalP"/>
    </source>
</evidence>
<evidence type="ECO:0000256" key="1">
    <source>
        <dbReference type="SAM" id="MobiDB-lite"/>
    </source>
</evidence>
<protein>
    <submittedName>
        <fullName evidence="3">Uncharacterized protein</fullName>
    </submittedName>
</protein>
<feature type="compositionally biased region" description="Basic and acidic residues" evidence="1">
    <location>
        <begin position="86"/>
        <end position="100"/>
    </location>
</feature>
<keyword evidence="4" id="KW-1185">Reference proteome</keyword>
<proteinExistence type="predicted"/>
<evidence type="ECO:0000313" key="4">
    <source>
        <dbReference type="Proteomes" id="UP000077755"/>
    </source>
</evidence>
<sequence length="117" mass="12639">MTGVIRCLLIIVLCVQLLIVTSFATENKLSMSVKQNLDDHVVAINPRGEEGSKERADHEIKDEVVVSKKSQGKKGSGGGNNVVRDPAGKKKNDAMSKPAEDSSCVVEVVLNWLDFSS</sequence>
<name>A0A164XEI3_DAUCS</name>
<feature type="compositionally biased region" description="Basic and acidic residues" evidence="1">
    <location>
        <begin position="46"/>
        <end position="66"/>
    </location>
</feature>